<reference evidence="7" key="1">
    <citation type="submission" date="2022-11" db="EMBL/GenBank/DDBJ databases">
        <authorList>
            <person name="Petersen C."/>
        </authorList>
    </citation>
    <scope>NUCLEOTIDE SEQUENCE</scope>
    <source>
        <strain evidence="7">IBT 26290</strain>
    </source>
</reference>
<dbReference type="InterPro" id="IPR036188">
    <property type="entry name" value="FAD/NAD-bd_sf"/>
</dbReference>
<evidence type="ECO:0000256" key="6">
    <source>
        <dbReference type="SAM" id="SignalP"/>
    </source>
</evidence>
<evidence type="ECO:0000313" key="8">
    <source>
        <dbReference type="Proteomes" id="UP001149163"/>
    </source>
</evidence>
<dbReference type="PRINTS" id="PR00420">
    <property type="entry name" value="RNGMNOXGNASE"/>
</dbReference>
<dbReference type="EMBL" id="JAPQKN010000004">
    <property type="protein sequence ID" value="KAJ5160683.1"/>
    <property type="molecule type" value="Genomic_DNA"/>
</dbReference>
<gene>
    <name evidence="7" type="ORF">N7482_007687</name>
</gene>
<comment type="cofactor">
    <cofactor evidence="1">
        <name>FAD</name>
        <dbReference type="ChEBI" id="CHEBI:57692"/>
    </cofactor>
</comment>
<accession>A0A9W9LKI7</accession>
<protein>
    <submittedName>
        <fullName evidence="7">FAD-dependent monooxygenase</fullName>
    </submittedName>
</protein>
<keyword evidence="4" id="KW-0560">Oxidoreductase</keyword>
<organism evidence="7 8">
    <name type="scientific">Penicillium canariense</name>
    <dbReference type="NCBI Taxonomy" id="189055"/>
    <lineage>
        <taxon>Eukaryota</taxon>
        <taxon>Fungi</taxon>
        <taxon>Dikarya</taxon>
        <taxon>Ascomycota</taxon>
        <taxon>Pezizomycotina</taxon>
        <taxon>Eurotiomycetes</taxon>
        <taxon>Eurotiomycetidae</taxon>
        <taxon>Eurotiales</taxon>
        <taxon>Aspergillaceae</taxon>
        <taxon>Penicillium</taxon>
    </lineage>
</organism>
<dbReference type="Gene3D" id="3.50.50.60">
    <property type="entry name" value="FAD/NAD(P)-binding domain"/>
    <property type="match status" value="1"/>
</dbReference>
<sequence length="403" mass="44645">MSASPVLIVGAGISGLVLAQYLQSQGVRFEIFESDSALDARTGGWGLTLHWALPALRALLPPHLVERFPDTFVNKEASARGDVGSFQFFNLKSGEALYSVPAEERIRVNRGRLRELLTSGIDVRWNKVFRSMESSPDSITAHFEDGTSYTGSLLVACDGARSRVRQILYPGGCQMNSLPVQLLGASALYSAEDLGGAQFIDPYIFQGSHPDTDVFLFFSYLDTPNNFDESSKDRYHIQLIVSWADEKGIAVPRGNTDRVTLMKKLTDNWAEPFRSLVQKLPADAEARSIRLEDWIFSPGQKHEHPRAVLMGDSAHTMTMFRGEGANNAIVDVQDLIKHVEMKSPESFSLDTLSASLADYEKCIFARVEPSFLNSRQACLDAHDFSRIVAESPLVAARVLKKEP</sequence>
<feature type="signal peptide" evidence="6">
    <location>
        <begin position="1"/>
        <end position="19"/>
    </location>
</feature>
<feature type="chain" id="PRO_5040803688" evidence="6">
    <location>
        <begin position="20"/>
        <end position="403"/>
    </location>
</feature>
<dbReference type="RefSeq" id="XP_056542240.1">
    <property type="nucleotide sequence ID" value="XM_056689811.1"/>
</dbReference>
<evidence type="ECO:0000313" key="7">
    <source>
        <dbReference type="EMBL" id="KAJ5160683.1"/>
    </source>
</evidence>
<reference evidence="7" key="2">
    <citation type="journal article" date="2023" name="IMA Fungus">
        <title>Comparative genomic study of the Penicillium genus elucidates a diverse pangenome and 15 lateral gene transfer events.</title>
        <authorList>
            <person name="Petersen C."/>
            <person name="Sorensen T."/>
            <person name="Nielsen M.R."/>
            <person name="Sondergaard T.E."/>
            <person name="Sorensen J.L."/>
            <person name="Fitzpatrick D.A."/>
            <person name="Frisvad J.C."/>
            <person name="Nielsen K.L."/>
        </authorList>
    </citation>
    <scope>NUCLEOTIDE SEQUENCE</scope>
    <source>
        <strain evidence="7">IBT 26290</strain>
    </source>
</reference>
<dbReference type="Pfam" id="PF13450">
    <property type="entry name" value="NAD_binding_8"/>
    <property type="match status" value="1"/>
</dbReference>
<proteinExistence type="predicted"/>
<comment type="caution">
    <text evidence="7">The sequence shown here is derived from an EMBL/GenBank/DDBJ whole genome shotgun (WGS) entry which is preliminary data.</text>
</comment>
<keyword evidence="8" id="KW-1185">Reference proteome</keyword>
<evidence type="ECO:0000256" key="4">
    <source>
        <dbReference type="ARBA" id="ARBA00023002"/>
    </source>
</evidence>
<evidence type="ECO:0000256" key="3">
    <source>
        <dbReference type="ARBA" id="ARBA00022827"/>
    </source>
</evidence>
<dbReference type="PANTHER" id="PTHR47178">
    <property type="entry name" value="MONOOXYGENASE, FAD-BINDING"/>
    <property type="match status" value="1"/>
</dbReference>
<dbReference type="OrthoDB" id="47494at2759"/>
<dbReference type="GO" id="GO:0004497">
    <property type="term" value="F:monooxygenase activity"/>
    <property type="evidence" value="ECO:0007669"/>
    <property type="project" value="UniProtKB-KW"/>
</dbReference>
<dbReference type="Proteomes" id="UP001149163">
    <property type="component" value="Unassembled WGS sequence"/>
</dbReference>
<dbReference type="AlphaFoldDB" id="A0A9W9LKI7"/>
<dbReference type="SUPFAM" id="SSF51905">
    <property type="entry name" value="FAD/NAD(P)-binding domain"/>
    <property type="match status" value="1"/>
</dbReference>
<keyword evidence="2" id="KW-0285">Flavoprotein</keyword>
<keyword evidence="3" id="KW-0274">FAD</keyword>
<evidence type="ECO:0000256" key="1">
    <source>
        <dbReference type="ARBA" id="ARBA00001974"/>
    </source>
</evidence>
<evidence type="ECO:0000256" key="5">
    <source>
        <dbReference type="ARBA" id="ARBA00023033"/>
    </source>
</evidence>
<keyword evidence="6" id="KW-0732">Signal</keyword>
<keyword evidence="5 7" id="KW-0503">Monooxygenase</keyword>
<evidence type="ECO:0000256" key="2">
    <source>
        <dbReference type="ARBA" id="ARBA00022630"/>
    </source>
</evidence>
<name>A0A9W9LKI7_9EURO</name>
<dbReference type="GeneID" id="81428987"/>
<dbReference type="PANTHER" id="PTHR47178:SF1">
    <property type="entry name" value="FAD-BINDING DOMAIN-CONTAINING PROTEIN-RELATED"/>
    <property type="match status" value="1"/>
</dbReference>